<feature type="signal peptide" evidence="8">
    <location>
        <begin position="1"/>
        <end position="36"/>
    </location>
</feature>
<keyword evidence="4 7" id="KW-0812">Transmembrane</keyword>
<dbReference type="AlphaFoldDB" id="A0A939ETY5"/>
<evidence type="ECO:0000313" key="10">
    <source>
        <dbReference type="EMBL" id="MBO0356645.1"/>
    </source>
</evidence>
<dbReference type="InterPro" id="IPR012910">
    <property type="entry name" value="Plug_dom"/>
</dbReference>
<proteinExistence type="inferred from homology"/>
<dbReference type="EMBL" id="JAFLQZ010000001">
    <property type="protein sequence ID" value="MBO0356645.1"/>
    <property type="molecule type" value="Genomic_DNA"/>
</dbReference>
<dbReference type="InterPro" id="IPR008969">
    <property type="entry name" value="CarboxyPept-like_regulatory"/>
</dbReference>
<dbReference type="InterPro" id="IPR023996">
    <property type="entry name" value="TonB-dep_OMP_SusC/RagA"/>
</dbReference>
<evidence type="ECO:0000313" key="11">
    <source>
        <dbReference type="Proteomes" id="UP000664144"/>
    </source>
</evidence>
<organism evidence="10 11">
    <name type="scientific">Hymenobacter telluris</name>
    <dbReference type="NCBI Taxonomy" id="2816474"/>
    <lineage>
        <taxon>Bacteria</taxon>
        <taxon>Pseudomonadati</taxon>
        <taxon>Bacteroidota</taxon>
        <taxon>Cytophagia</taxon>
        <taxon>Cytophagales</taxon>
        <taxon>Hymenobacteraceae</taxon>
        <taxon>Hymenobacter</taxon>
    </lineage>
</organism>
<comment type="caution">
    <text evidence="10">The sequence shown here is derived from an EMBL/GenBank/DDBJ whole genome shotgun (WGS) entry which is preliminary data.</text>
</comment>
<evidence type="ECO:0000256" key="6">
    <source>
        <dbReference type="ARBA" id="ARBA00023237"/>
    </source>
</evidence>
<dbReference type="NCBIfam" id="TIGR04056">
    <property type="entry name" value="OMP_RagA_SusC"/>
    <property type="match status" value="1"/>
</dbReference>
<keyword evidence="8" id="KW-0732">Signal</keyword>
<feature type="chain" id="PRO_5037160752" evidence="8">
    <location>
        <begin position="37"/>
        <end position="1080"/>
    </location>
</feature>
<comment type="subcellular location">
    <subcellularLocation>
        <location evidence="1 7">Cell outer membrane</location>
        <topology evidence="1 7">Multi-pass membrane protein</topology>
    </subcellularLocation>
</comment>
<protein>
    <submittedName>
        <fullName evidence="10">SusC/RagA family TonB-linked outer membrane protein</fullName>
    </submittedName>
</protein>
<evidence type="ECO:0000256" key="2">
    <source>
        <dbReference type="ARBA" id="ARBA00022448"/>
    </source>
</evidence>
<evidence type="ECO:0000259" key="9">
    <source>
        <dbReference type="Pfam" id="PF07715"/>
    </source>
</evidence>
<dbReference type="Pfam" id="PF07715">
    <property type="entry name" value="Plug"/>
    <property type="match status" value="1"/>
</dbReference>
<keyword evidence="11" id="KW-1185">Reference proteome</keyword>
<keyword evidence="3 7" id="KW-1134">Transmembrane beta strand</keyword>
<dbReference type="InterPro" id="IPR036942">
    <property type="entry name" value="Beta-barrel_TonB_sf"/>
</dbReference>
<evidence type="ECO:0000256" key="4">
    <source>
        <dbReference type="ARBA" id="ARBA00022692"/>
    </source>
</evidence>
<dbReference type="PROSITE" id="PS52016">
    <property type="entry name" value="TONB_DEPENDENT_REC_3"/>
    <property type="match status" value="1"/>
</dbReference>
<name>A0A939ETY5_9BACT</name>
<dbReference type="Gene3D" id="2.40.170.20">
    <property type="entry name" value="TonB-dependent receptor, beta-barrel domain"/>
    <property type="match status" value="1"/>
</dbReference>
<dbReference type="RefSeq" id="WP_206980143.1">
    <property type="nucleotide sequence ID" value="NZ_JAFLQZ010000001.1"/>
</dbReference>
<gene>
    <name evidence="10" type="ORF">J0X19_01685</name>
</gene>
<keyword evidence="5 7" id="KW-0472">Membrane</keyword>
<evidence type="ECO:0000256" key="5">
    <source>
        <dbReference type="ARBA" id="ARBA00023136"/>
    </source>
</evidence>
<evidence type="ECO:0000256" key="8">
    <source>
        <dbReference type="SAM" id="SignalP"/>
    </source>
</evidence>
<feature type="domain" description="TonB-dependent receptor plug" evidence="9">
    <location>
        <begin position="147"/>
        <end position="256"/>
    </location>
</feature>
<dbReference type="SUPFAM" id="SSF49464">
    <property type="entry name" value="Carboxypeptidase regulatory domain-like"/>
    <property type="match status" value="1"/>
</dbReference>
<keyword evidence="2 7" id="KW-0813">Transport</keyword>
<dbReference type="SUPFAM" id="SSF56935">
    <property type="entry name" value="Porins"/>
    <property type="match status" value="1"/>
</dbReference>
<dbReference type="Pfam" id="PF13715">
    <property type="entry name" value="CarbopepD_reg_2"/>
    <property type="match status" value="1"/>
</dbReference>
<dbReference type="GO" id="GO:0009279">
    <property type="term" value="C:cell outer membrane"/>
    <property type="evidence" value="ECO:0007669"/>
    <property type="project" value="UniProtKB-SubCell"/>
</dbReference>
<evidence type="ECO:0000256" key="1">
    <source>
        <dbReference type="ARBA" id="ARBA00004571"/>
    </source>
</evidence>
<dbReference type="Proteomes" id="UP000664144">
    <property type="component" value="Unassembled WGS sequence"/>
</dbReference>
<evidence type="ECO:0000256" key="3">
    <source>
        <dbReference type="ARBA" id="ARBA00022452"/>
    </source>
</evidence>
<dbReference type="Gene3D" id="2.170.130.10">
    <property type="entry name" value="TonB-dependent receptor, plug domain"/>
    <property type="match status" value="1"/>
</dbReference>
<sequence>MTRFVPLLPPRPLSTSQQAAYAMLAGFLLSAGVASAAVASPAVGSAPTVSSAAFINLTGTVRDAKGEGIPGVSVVIKGTTTGTATDAKGVFRLNVPTGNETLVISSIGFKKQEVAIGGRSSLDVVLVDDAAALDEVVVVAYGTQSKVSLTGAVATVDMKAIEELPVGSLSTAIAGQNPGVGVSGGTARPGEKGQITVRNPVVLSKDGGTTRPLYVIDNVVRTEEDFNLLDQSEVEAISVLKDAAAAIYGARSNQGVVVVATKRGKAGPAKFSYSGSVGMSDARLPTMMSGVEHATYLNDLNFYRGRPATDPLIYTPDELEYFANNSTNWLEQAWKPSTLTRNALNVSGGSDRATYFAGVSYNRQNGNFDNINSDKWTFRASTDVTVATGLKAGLSLSGDLYKSQTYYFKQGTESPDNDMRSLLFTPKFGAFYIDGKPAYSAPGFGNTNSVDATHFFEVQKSNNYTSQRNTGLNLTANIDYDIPFLKGLKARVLYSRTLDNNFGKQFGTSYVVTEYRGLGTNRHIPGGDVVQQRTLRNGDIVRVVPSYNDTYQFNGYLNYEQQFGQHHVSALAFFEQAETKFDQTASYKTGIVPGGLDNMRFATGDMVTEESTSESGILSYAGRINYNFANKYFVELAMRYDGSTNFAPEHRWGLFPSLSAGWVLSEERFFPKGNGVNFLKIRGSVGLLGGDATRAYNWQENYRFEIGKGAVFGGNADRTLTVSPNNALANRNAQWDENRKYNAGIDARFLNNRLSVSADGFLDQRRNMLTSITSSAPLLIGAPLPSENYAAIDGFGYELSVGYGDKITNDLSYRVNTFLSWNDDKQIRVDVERGKLGQFDDPTGRSRDQGVLGYKYLGMFRTQEDIDAFFQANPQLNPTTFTQFGDKPAPGMLYYEDIRGPKDASGNYTERDGKITEDDVTFLNRKASNHYSIGLNPSVSYKGLTVQITMGMSFGGQALVEGVARTVATPTANRPEFWADHWAPDNTDAKYPSPGTANTYNRTSEFWYRSSLTASMRNATVSYTLPTAFVSRANISSVKVFFVAVNPINFYNPYSYKTYSGSYDAYPTLRSLSLGLNVGF</sequence>
<dbReference type="InterPro" id="IPR037066">
    <property type="entry name" value="Plug_dom_sf"/>
</dbReference>
<dbReference type="InterPro" id="IPR039426">
    <property type="entry name" value="TonB-dep_rcpt-like"/>
</dbReference>
<evidence type="ECO:0000256" key="7">
    <source>
        <dbReference type="PROSITE-ProRule" id="PRU01360"/>
    </source>
</evidence>
<dbReference type="Gene3D" id="2.60.40.1120">
    <property type="entry name" value="Carboxypeptidase-like, regulatory domain"/>
    <property type="match status" value="1"/>
</dbReference>
<comment type="similarity">
    <text evidence="7">Belongs to the TonB-dependent receptor family.</text>
</comment>
<reference evidence="10" key="1">
    <citation type="submission" date="2021-03" db="EMBL/GenBank/DDBJ databases">
        <authorList>
            <person name="Kim M.K."/>
        </authorList>
    </citation>
    <scope>NUCLEOTIDE SEQUENCE</scope>
    <source>
        <strain evidence="10">BT186</strain>
    </source>
</reference>
<accession>A0A939ETY5</accession>
<keyword evidence="6 7" id="KW-0998">Cell outer membrane</keyword>